<dbReference type="AlphaFoldDB" id="F0W7L7"/>
<gene>
    <name evidence="1" type="primary">AlNc14C30G2823</name>
    <name evidence="1" type="ORF">ALNC14_032610</name>
</gene>
<dbReference type="Pfam" id="PF14968">
    <property type="entry name" value="CCDC84"/>
    <property type="match status" value="1"/>
</dbReference>
<organism evidence="1">
    <name type="scientific">Albugo laibachii Nc14</name>
    <dbReference type="NCBI Taxonomy" id="890382"/>
    <lineage>
        <taxon>Eukaryota</taxon>
        <taxon>Sar</taxon>
        <taxon>Stramenopiles</taxon>
        <taxon>Oomycota</taxon>
        <taxon>Peronosporomycetes</taxon>
        <taxon>Albuginales</taxon>
        <taxon>Albuginaceae</taxon>
        <taxon>Albugo</taxon>
    </lineage>
</organism>
<dbReference type="PANTHER" id="PTHR31198">
    <property type="entry name" value="COILED-COIL DOMAIN-CONTAINING PROTEIN 84"/>
    <property type="match status" value="1"/>
</dbReference>
<protein>
    <submittedName>
        <fullName evidence="1">Uncharacterized protein AlNc14C30G2823</fullName>
    </submittedName>
</protein>
<reference evidence="1" key="1">
    <citation type="journal article" date="2011" name="PLoS Biol.">
        <title>Gene gain and loss during evolution of obligate parasitism in the white rust pathogen of Arabidopsis thaliana.</title>
        <authorList>
            <person name="Kemen E."/>
            <person name="Gardiner A."/>
            <person name="Schultz-Larsen T."/>
            <person name="Kemen A.C."/>
            <person name="Balmuth A.L."/>
            <person name="Robert-Seilaniantz A."/>
            <person name="Bailey K."/>
            <person name="Holub E."/>
            <person name="Studholme D.J."/>
            <person name="Maclean D."/>
            <person name="Jones J.D."/>
        </authorList>
    </citation>
    <scope>NUCLEOTIDE SEQUENCE</scope>
</reference>
<evidence type="ECO:0000313" key="1">
    <source>
        <dbReference type="EMBL" id="CCA17118.1"/>
    </source>
</evidence>
<dbReference type="PANTHER" id="PTHR31198:SF1">
    <property type="entry name" value="CENTROSOMAL AT-AC SPLICING FACTOR"/>
    <property type="match status" value="1"/>
</dbReference>
<dbReference type="EMBL" id="FR824075">
    <property type="protein sequence ID" value="CCA17118.1"/>
    <property type="molecule type" value="Genomic_DNA"/>
</dbReference>
<dbReference type="HOGENOM" id="CLU_864401_0_0_1"/>
<proteinExistence type="predicted"/>
<sequence length="322" mass="37482">MEVTEVPFCDVCRQSVYSQSFKKHMYTKKHQLAADRWFQSVACLFERQCDTLEKSPFKYFCSFCHIHLHTPVEFLEHFQCERHRTQMHSFCMRNRCDSLRLYRQKLTLSAARARHLSIALKTTTSEKQAHSEAIPSVQIESKPSRKCVPIVTHERINGSQRVTESANGNGMVKISRSAWNSSIGNVFTSVTPPWMGTEQMENSNSSEKKIREKRKGAQLWSRPERNDIFAHLAEEKYTPDWLPNFGGVWQSGPRSQTKQNFIQKMKAECMRADKMEVKPSHIPAIEQATKPIPTKKQLLDQEKERLLLQKERLLAKLTKRQK</sequence>
<dbReference type="InterPro" id="IPR028015">
    <property type="entry name" value="CCDC84-like"/>
</dbReference>
<accession>F0W7L7</accession>
<reference evidence="1" key="2">
    <citation type="submission" date="2011-02" db="EMBL/GenBank/DDBJ databases">
        <authorList>
            <person name="MacLean D."/>
        </authorList>
    </citation>
    <scope>NUCLEOTIDE SEQUENCE</scope>
</reference>
<name>F0W7L7_9STRA</name>